<accession>A0A517LCW3</accession>
<dbReference type="Pfam" id="PF03227">
    <property type="entry name" value="GILT"/>
    <property type="match status" value="1"/>
</dbReference>
<evidence type="ECO:0000256" key="2">
    <source>
        <dbReference type="ARBA" id="ARBA00005679"/>
    </source>
</evidence>
<dbReference type="InterPro" id="IPR004911">
    <property type="entry name" value="Interferon-induced_GILT"/>
</dbReference>
<proteinExistence type="inferred from homology"/>
<comment type="subcellular location">
    <subcellularLocation>
        <location evidence="1">Secreted</location>
    </subcellularLocation>
</comment>
<keyword evidence="4" id="KW-0732">Signal</keyword>
<dbReference type="STRING" id="50376.A0A517LCW3"/>
<reference evidence="6 7" key="1">
    <citation type="submission" date="2019-07" db="EMBL/GenBank/DDBJ databases">
        <title>Finished genome of Venturia effusa.</title>
        <authorList>
            <person name="Young C.A."/>
            <person name="Cox M.P."/>
            <person name="Ganley A.R.D."/>
            <person name="David W.J."/>
        </authorList>
    </citation>
    <scope>NUCLEOTIDE SEQUENCE [LARGE SCALE GENOMIC DNA]</scope>
    <source>
        <strain evidence="7">albino</strain>
    </source>
</reference>
<evidence type="ECO:0000256" key="3">
    <source>
        <dbReference type="ARBA" id="ARBA00022525"/>
    </source>
</evidence>
<comment type="similarity">
    <text evidence="2">Belongs to the GILT family.</text>
</comment>
<evidence type="ECO:0000313" key="6">
    <source>
        <dbReference type="EMBL" id="QDS73462.1"/>
    </source>
</evidence>
<evidence type="ECO:0000256" key="1">
    <source>
        <dbReference type="ARBA" id="ARBA00004613"/>
    </source>
</evidence>
<sequence length="280" mass="30922">MEKYGYPPVQTPIRERRPSYHVSAQSRMKYLCLFAGSFMLLFWHLTKVSQHTPVLVPITGNLRTLDLDAVNTSSTKKGREHAKVDDGTSTVPLEAHIMSKCPDALGCLQQLLIPALSQSDTLSKVNFTLSYIGTPQDDGIACKHGPTECLGNIIELCAAHSYPDPKIYLGFTLCLSKRFPKIPERELVQECALESGIDFEKLNDCASRDDGAFGMDLLRKSVERSKSVGAGISCTVRLDEETRCVRDGGEWKNCPRGSAPGDLVKDIEKLYAERNNAVKA</sequence>
<evidence type="ECO:0000256" key="4">
    <source>
        <dbReference type="ARBA" id="ARBA00022729"/>
    </source>
</evidence>
<organism evidence="6 7">
    <name type="scientific">Venturia effusa</name>
    <dbReference type="NCBI Taxonomy" id="50376"/>
    <lineage>
        <taxon>Eukaryota</taxon>
        <taxon>Fungi</taxon>
        <taxon>Dikarya</taxon>
        <taxon>Ascomycota</taxon>
        <taxon>Pezizomycotina</taxon>
        <taxon>Dothideomycetes</taxon>
        <taxon>Pleosporomycetidae</taxon>
        <taxon>Venturiales</taxon>
        <taxon>Venturiaceae</taxon>
        <taxon>Venturia</taxon>
    </lineage>
</organism>
<dbReference type="GO" id="GO:0016671">
    <property type="term" value="F:oxidoreductase activity, acting on a sulfur group of donors, disulfide as acceptor"/>
    <property type="evidence" value="ECO:0007669"/>
    <property type="project" value="InterPro"/>
</dbReference>
<evidence type="ECO:0008006" key="8">
    <source>
        <dbReference type="Google" id="ProtNLM"/>
    </source>
</evidence>
<keyword evidence="7" id="KW-1185">Reference proteome</keyword>
<keyword evidence="3" id="KW-0964">Secreted</keyword>
<dbReference type="OrthoDB" id="958254at2759"/>
<dbReference type="Proteomes" id="UP000316270">
    <property type="component" value="Chromosome 9"/>
</dbReference>
<keyword evidence="5" id="KW-0325">Glycoprotein</keyword>
<dbReference type="AlphaFoldDB" id="A0A517LCW3"/>
<evidence type="ECO:0000313" key="7">
    <source>
        <dbReference type="Proteomes" id="UP000316270"/>
    </source>
</evidence>
<gene>
    <name evidence="6" type="ORF">FKW77_008937</name>
</gene>
<dbReference type="GO" id="GO:0005576">
    <property type="term" value="C:extracellular region"/>
    <property type="evidence" value="ECO:0007669"/>
    <property type="project" value="UniProtKB-SubCell"/>
</dbReference>
<dbReference type="PANTHER" id="PTHR13234">
    <property type="entry name" value="GAMMA-INTERFERON INDUCIBLE LYSOSOMAL THIOL REDUCTASE GILT"/>
    <property type="match status" value="1"/>
</dbReference>
<protein>
    <recommendedName>
        <fullName evidence="8">Gamma interferon inducible lysosomal thiol reductase</fullName>
    </recommendedName>
</protein>
<name>A0A517LCW3_9PEZI</name>
<dbReference type="EMBL" id="CP042193">
    <property type="protein sequence ID" value="QDS73462.1"/>
    <property type="molecule type" value="Genomic_DNA"/>
</dbReference>
<dbReference type="PANTHER" id="PTHR13234:SF8">
    <property type="entry name" value="GAMMA-INTERFERON-INDUCIBLE LYSOSOMAL THIOL REDUCTASE"/>
    <property type="match status" value="1"/>
</dbReference>
<evidence type="ECO:0000256" key="5">
    <source>
        <dbReference type="ARBA" id="ARBA00023180"/>
    </source>
</evidence>